<feature type="binding site" evidence="12">
    <location>
        <position position="271"/>
    </location>
    <ligand>
        <name>FAD</name>
        <dbReference type="ChEBI" id="CHEBI:57692"/>
    </ligand>
</feature>
<dbReference type="AlphaFoldDB" id="A0A918JLT3"/>
<evidence type="ECO:0000256" key="11">
    <source>
        <dbReference type="ARBA" id="ARBA00083107"/>
    </source>
</evidence>
<dbReference type="InterPro" id="IPR018394">
    <property type="entry name" value="DNA_photolyase_1_CS_C"/>
</dbReference>
<evidence type="ECO:0000313" key="17">
    <source>
        <dbReference type="Proteomes" id="UP000631300"/>
    </source>
</evidence>
<comment type="caution">
    <text evidence="16">The sequence shown here is derived from an EMBL/GenBank/DDBJ whole genome shotgun (WGS) entry which is preliminary data.</text>
</comment>
<dbReference type="PANTHER" id="PTHR11455">
    <property type="entry name" value="CRYPTOCHROME"/>
    <property type="match status" value="1"/>
</dbReference>
<evidence type="ECO:0000256" key="5">
    <source>
        <dbReference type="ARBA" id="ARBA00022630"/>
    </source>
</evidence>
<keyword evidence="17" id="KW-1185">Reference proteome</keyword>
<evidence type="ECO:0000256" key="10">
    <source>
        <dbReference type="ARBA" id="ARBA00059220"/>
    </source>
</evidence>
<dbReference type="InterPro" id="IPR006050">
    <property type="entry name" value="DNA_photolyase_N"/>
</dbReference>
<evidence type="ECO:0000256" key="14">
    <source>
        <dbReference type="RuleBase" id="RU004182"/>
    </source>
</evidence>
<dbReference type="PRINTS" id="PR00147">
    <property type="entry name" value="DNAPHOTLYASE"/>
</dbReference>
<sequence length="474" mass="54130">MSVPTSIMWFRQDLRVKDNPALNAACDLGKIVPVYILDTSSPENRKPGGASKWWLHQSLQSLNERLNGHLQVFKGDPNTLLPDLMNAFGAEHIVWNRCYEPWQINRDKALKSALSDQGYKVQSYNGSLLWEPMTISKGDGGAYKVYTPYYRKGCLKATEPRFPKVPPARITYADVNNQGQGIDALSLMPDINWYDTIDATWTPGEEGAATRLQRFIEDAAKQYKDDRDIPSVEGTSRLSAHLHFGEMSPNQIWYAIKDAFGNTDDKSIDTFLSELGWREFSYYLLYHFPTIPNKNFNDKFNDFPWRSSKSDLTAWQQGKTGIPIVDAGMRQLWQTGYMHNRIRMVAGSFLVKNLLIDWREGEKWFWDCLVDADLASNSASWQWVAGSGADAAPYFRIFNPVLQGEKFDKEGHYVREFCPELSKLPNKYIHKPWEAPEDILNKAQVSLGDNYPSPLVDLKATRRRALDAFDSIKG</sequence>
<dbReference type="GO" id="GO:0003904">
    <property type="term" value="F:deoxyribodipyrimidine photo-lyase activity"/>
    <property type="evidence" value="ECO:0007669"/>
    <property type="project" value="UniProtKB-EC"/>
</dbReference>
<evidence type="ECO:0000256" key="7">
    <source>
        <dbReference type="ARBA" id="ARBA00022991"/>
    </source>
</evidence>
<feature type="binding site" evidence="12">
    <location>
        <begin position="371"/>
        <end position="373"/>
    </location>
    <ligand>
        <name>FAD</name>
        <dbReference type="ChEBI" id="CHEBI:57692"/>
    </ligand>
</feature>
<dbReference type="GO" id="GO:0071949">
    <property type="term" value="F:FAD binding"/>
    <property type="evidence" value="ECO:0007669"/>
    <property type="project" value="TreeGrafter"/>
</dbReference>
<dbReference type="InterPro" id="IPR005101">
    <property type="entry name" value="Cryptochr/Photolyase_FAD-bd"/>
</dbReference>
<feature type="site" description="Electron transfer via tryptophanyl radical" evidence="13">
    <location>
        <position position="381"/>
    </location>
</feature>
<dbReference type="EC" id="4.1.99.3" evidence="3"/>
<protein>
    <recommendedName>
        <fullName evidence="4">Deoxyribodipyrimidine photo-lyase</fullName>
        <ecNumber evidence="3">4.1.99.3</ecNumber>
    </recommendedName>
    <alternativeName>
        <fullName evidence="8">DNA photolyase</fullName>
    </alternativeName>
    <alternativeName>
        <fullName evidence="11">Photoreactivating enzyme</fullName>
    </alternativeName>
</protein>
<dbReference type="InterPro" id="IPR036155">
    <property type="entry name" value="Crypto/Photolyase_N_sf"/>
</dbReference>
<dbReference type="Gene3D" id="1.10.579.10">
    <property type="entry name" value="DNA Cyclobutane Dipyrimidine Photolyase, subunit A, domain 3"/>
    <property type="match status" value="1"/>
</dbReference>
<dbReference type="Pfam" id="PF00875">
    <property type="entry name" value="DNA_photolyase"/>
    <property type="match status" value="1"/>
</dbReference>
<dbReference type="SUPFAM" id="SSF48173">
    <property type="entry name" value="Cryptochrome/photolyase FAD-binding domain"/>
    <property type="match status" value="1"/>
</dbReference>
<reference evidence="16" key="1">
    <citation type="journal article" date="2014" name="Int. J. Syst. Evol. Microbiol.">
        <title>Complete genome sequence of Corynebacterium casei LMG S-19264T (=DSM 44701T), isolated from a smear-ripened cheese.</title>
        <authorList>
            <consortium name="US DOE Joint Genome Institute (JGI-PGF)"/>
            <person name="Walter F."/>
            <person name="Albersmeier A."/>
            <person name="Kalinowski J."/>
            <person name="Ruckert C."/>
        </authorList>
    </citation>
    <scope>NUCLEOTIDE SEQUENCE</scope>
    <source>
        <strain evidence="16">KCTC 22164</strain>
    </source>
</reference>
<comment type="similarity">
    <text evidence="14">Belongs to the DNA photolyase family.</text>
</comment>
<dbReference type="SUPFAM" id="SSF52425">
    <property type="entry name" value="Cryptochrome/photolyase, N-terminal domain"/>
    <property type="match status" value="1"/>
</dbReference>
<keyword evidence="5 12" id="KW-0285">Flavoprotein</keyword>
<evidence type="ECO:0000256" key="2">
    <source>
        <dbReference type="ARBA" id="ARBA00005862"/>
    </source>
</evidence>
<proteinExistence type="inferred from homology"/>
<evidence type="ECO:0000256" key="3">
    <source>
        <dbReference type="ARBA" id="ARBA00013149"/>
    </source>
</evidence>
<evidence type="ECO:0000256" key="1">
    <source>
        <dbReference type="ARBA" id="ARBA00001932"/>
    </source>
</evidence>
<gene>
    <name evidence="16" type="primary">phrA</name>
    <name evidence="16" type="ORF">GCM10007391_23310</name>
</gene>
<feature type="site" description="Electron transfer via tryptophanyl radical" evidence="13">
    <location>
        <position position="305"/>
    </location>
</feature>
<accession>A0A918JLT3</accession>
<evidence type="ECO:0000256" key="13">
    <source>
        <dbReference type="PIRSR" id="PIRSR602081-2"/>
    </source>
</evidence>
<dbReference type="Proteomes" id="UP000631300">
    <property type="component" value="Unassembled WGS sequence"/>
</dbReference>
<evidence type="ECO:0000313" key="16">
    <source>
        <dbReference type="EMBL" id="GGW88568.1"/>
    </source>
</evidence>
<dbReference type="Pfam" id="PF03441">
    <property type="entry name" value="FAD_binding_7"/>
    <property type="match status" value="1"/>
</dbReference>
<evidence type="ECO:0000259" key="15">
    <source>
        <dbReference type="PROSITE" id="PS51645"/>
    </source>
</evidence>
<dbReference type="InterPro" id="IPR014729">
    <property type="entry name" value="Rossmann-like_a/b/a_fold"/>
</dbReference>
<reference evidence="16" key="2">
    <citation type="submission" date="2020-09" db="EMBL/GenBank/DDBJ databases">
        <authorList>
            <person name="Sun Q."/>
            <person name="Kim S."/>
        </authorList>
    </citation>
    <scope>NUCLEOTIDE SEQUENCE</scope>
    <source>
        <strain evidence="16">KCTC 22164</strain>
    </source>
</reference>
<keyword evidence="7 14" id="KW-0157">Chromophore</keyword>
<dbReference type="PROSITE" id="PS00394">
    <property type="entry name" value="DNA_PHOTOLYASES_1_1"/>
    <property type="match status" value="1"/>
</dbReference>
<evidence type="ECO:0000256" key="8">
    <source>
        <dbReference type="ARBA" id="ARBA00031671"/>
    </source>
</evidence>
<dbReference type="PROSITE" id="PS51645">
    <property type="entry name" value="PHR_CRY_ALPHA_BETA"/>
    <property type="match status" value="1"/>
</dbReference>
<evidence type="ECO:0000256" key="9">
    <source>
        <dbReference type="ARBA" id="ARBA00033999"/>
    </source>
</evidence>
<dbReference type="InterPro" id="IPR002081">
    <property type="entry name" value="Cryptochrome/DNA_photolyase_1"/>
</dbReference>
<organism evidence="16 17">
    <name type="scientific">Alteromonas halophila</name>
    <dbReference type="NCBI Taxonomy" id="516698"/>
    <lineage>
        <taxon>Bacteria</taxon>
        <taxon>Pseudomonadati</taxon>
        <taxon>Pseudomonadota</taxon>
        <taxon>Gammaproteobacteria</taxon>
        <taxon>Alteromonadales</taxon>
        <taxon>Alteromonadaceae</taxon>
        <taxon>Alteromonas/Salinimonas group</taxon>
        <taxon>Alteromonas</taxon>
    </lineage>
</organism>
<feature type="domain" description="Photolyase/cryptochrome alpha/beta" evidence="15">
    <location>
        <begin position="4"/>
        <end position="129"/>
    </location>
</feature>
<evidence type="ECO:0000256" key="12">
    <source>
        <dbReference type="PIRSR" id="PIRSR602081-1"/>
    </source>
</evidence>
<dbReference type="FunFam" id="1.10.579.10:FF:000003">
    <property type="entry name" value="Deoxyribodipyrimidine photo-lyase"/>
    <property type="match status" value="1"/>
</dbReference>
<comment type="cofactor">
    <cofactor evidence="1">
        <name>(6R)-5,10-methylene-5,6,7,8-tetrahydrofolate</name>
        <dbReference type="ChEBI" id="CHEBI:15636"/>
    </cofactor>
</comment>
<feature type="site" description="Electron transfer via tryptophanyl radical" evidence="13">
    <location>
        <position position="358"/>
    </location>
</feature>
<dbReference type="GO" id="GO:0003677">
    <property type="term" value="F:DNA binding"/>
    <property type="evidence" value="ECO:0007669"/>
    <property type="project" value="TreeGrafter"/>
</dbReference>
<comment type="similarity">
    <text evidence="2">Belongs to the DNA photolyase class-1 family.</text>
</comment>
<evidence type="ECO:0000256" key="6">
    <source>
        <dbReference type="ARBA" id="ARBA00022827"/>
    </source>
</evidence>
<dbReference type="PANTHER" id="PTHR11455:SF9">
    <property type="entry name" value="CRYPTOCHROME CIRCADIAN CLOCK 5 ISOFORM X1"/>
    <property type="match status" value="1"/>
</dbReference>
<feature type="binding site" evidence="12">
    <location>
        <position position="223"/>
    </location>
    <ligand>
        <name>FAD</name>
        <dbReference type="ChEBI" id="CHEBI:57692"/>
    </ligand>
</feature>
<comment type="cofactor">
    <cofactor evidence="12">
        <name>FAD</name>
        <dbReference type="ChEBI" id="CHEBI:57692"/>
    </cofactor>
    <text evidence="12">Binds 1 FAD per subunit.</text>
</comment>
<evidence type="ECO:0000256" key="4">
    <source>
        <dbReference type="ARBA" id="ARBA00014046"/>
    </source>
</evidence>
<feature type="binding site" evidence="12">
    <location>
        <begin position="235"/>
        <end position="239"/>
    </location>
    <ligand>
        <name>FAD</name>
        <dbReference type="ChEBI" id="CHEBI:57692"/>
    </ligand>
</feature>
<dbReference type="EMBL" id="BMXP01000005">
    <property type="protein sequence ID" value="GGW88568.1"/>
    <property type="molecule type" value="Genomic_DNA"/>
</dbReference>
<keyword evidence="6 12" id="KW-0274">FAD</keyword>
<comment type="function">
    <text evidence="10">Involved in repair of UV radiation-induced DNA damage. Catalyzes the light-dependent monomerization (300-600 nm) of cyclobutyl pyrimidine dimers (in cis-syn configuration), which are formed between adjacent bases on the same DNA strand upon exposure to ultraviolet radiation.</text>
</comment>
<dbReference type="GO" id="GO:0009416">
    <property type="term" value="P:response to light stimulus"/>
    <property type="evidence" value="ECO:0007669"/>
    <property type="project" value="TreeGrafter"/>
</dbReference>
<dbReference type="InterPro" id="IPR036134">
    <property type="entry name" value="Crypto/Photolyase_FAD-like_sf"/>
</dbReference>
<dbReference type="GO" id="GO:0000719">
    <property type="term" value="P:photoreactive repair"/>
    <property type="evidence" value="ECO:0007669"/>
    <property type="project" value="UniProtKB-ARBA"/>
</dbReference>
<dbReference type="RefSeq" id="WP_189406634.1">
    <property type="nucleotide sequence ID" value="NZ_BMXP01000005.1"/>
</dbReference>
<comment type="catalytic activity">
    <reaction evidence="9">
        <text>cyclobutadipyrimidine (in DNA) = 2 pyrimidine residues (in DNA).</text>
        <dbReference type="EC" id="4.1.99.3"/>
    </reaction>
</comment>
<dbReference type="Gene3D" id="3.40.50.620">
    <property type="entry name" value="HUPs"/>
    <property type="match status" value="1"/>
</dbReference>
<dbReference type="Gene3D" id="1.25.40.80">
    <property type="match status" value="1"/>
</dbReference>
<name>A0A918JLT3_9ALTE</name>